<feature type="transmembrane region" description="Helical" evidence="1">
    <location>
        <begin position="42"/>
        <end position="65"/>
    </location>
</feature>
<sequence length="238" mass="26729">MLFKDALQDFRLLGVAGLAISLFWPLGMLLKLGVNRSFWTSFAIGETVIAFILLGIGFICLFASINQVWLSNRFRLLPASTSQLYFSNLLMKTAGFLLIIGLLALIDFALSGLILRNWLMTPIEFQRAISKATFSMTDVMNVVVSFVDAMVSLIVELTFLLILTETLENFVAEKYQRLVGVVSFIVLLFLFSFVDEKISNLISNDIVSVTSVLFDAVVVILCIWASIYLLKNWVESRK</sequence>
<name>A0A0R1VQ62_9LACO</name>
<dbReference type="PATRIC" id="fig|1423750.3.peg.2116"/>
<dbReference type="EMBL" id="AZGB01000003">
    <property type="protein sequence ID" value="KRM07966.1"/>
    <property type="molecule type" value="Genomic_DNA"/>
</dbReference>
<evidence type="ECO:0000313" key="3">
    <source>
        <dbReference type="Proteomes" id="UP000051451"/>
    </source>
</evidence>
<gene>
    <name evidence="2" type="ORF">FC89_GL002075</name>
</gene>
<evidence type="ECO:0000313" key="2">
    <source>
        <dbReference type="EMBL" id="KRM07966.1"/>
    </source>
</evidence>
<keyword evidence="1" id="KW-1133">Transmembrane helix</keyword>
<dbReference type="AlphaFoldDB" id="A0A0R1VQ62"/>
<evidence type="ECO:0000256" key="1">
    <source>
        <dbReference type="SAM" id="Phobius"/>
    </source>
</evidence>
<organism evidence="2 3">
    <name type="scientific">Liquorilactobacillus ghanensis DSM 18630</name>
    <dbReference type="NCBI Taxonomy" id="1423750"/>
    <lineage>
        <taxon>Bacteria</taxon>
        <taxon>Bacillati</taxon>
        <taxon>Bacillota</taxon>
        <taxon>Bacilli</taxon>
        <taxon>Lactobacillales</taxon>
        <taxon>Lactobacillaceae</taxon>
        <taxon>Liquorilactobacillus</taxon>
    </lineage>
</organism>
<dbReference type="Proteomes" id="UP000051451">
    <property type="component" value="Unassembled WGS sequence"/>
</dbReference>
<feature type="transmembrane region" description="Helical" evidence="1">
    <location>
        <begin position="139"/>
        <end position="163"/>
    </location>
</feature>
<dbReference type="STRING" id="1423750.FC89_GL002075"/>
<keyword evidence="1" id="KW-0812">Transmembrane</keyword>
<feature type="transmembrane region" description="Helical" evidence="1">
    <location>
        <begin position="206"/>
        <end position="230"/>
    </location>
</feature>
<comment type="caution">
    <text evidence="2">The sequence shown here is derived from an EMBL/GenBank/DDBJ whole genome shotgun (WGS) entry which is preliminary data.</text>
</comment>
<feature type="transmembrane region" description="Helical" evidence="1">
    <location>
        <begin position="175"/>
        <end position="194"/>
    </location>
</feature>
<proteinExistence type="predicted"/>
<protein>
    <submittedName>
        <fullName evidence="2">Uncharacterized protein</fullName>
    </submittedName>
</protein>
<keyword evidence="1" id="KW-0472">Membrane</keyword>
<keyword evidence="3" id="KW-1185">Reference proteome</keyword>
<feature type="transmembrane region" description="Helical" evidence="1">
    <location>
        <begin position="12"/>
        <end position="30"/>
    </location>
</feature>
<accession>A0A0R1VQ62</accession>
<reference evidence="2 3" key="1">
    <citation type="journal article" date="2015" name="Genome Announc.">
        <title>Expanding the biotechnology potential of lactobacilli through comparative genomics of 213 strains and associated genera.</title>
        <authorList>
            <person name="Sun Z."/>
            <person name="Harris H.M."/>
            <person name="McCann A."/>
            <person name="Guo C."/>
            <person name="Argimon S."/>
            <person name="Zhang W."/>
            <person name="Yang X."/>
            <person name="Jeffery I.B."/>
            <person name="Cooney J.C."/>
            <person name="Kagawa T.F."/>
            <person name="Liu W."/>
            <person name="Song Y."/>
            <person name="Salvetti E."/>
            <person name="Wrobel A."/>
            <person name="Rasinkangas P."/>
            <person name="Parkhill J."/>
            <person name="Rea M.C."/>
            <person name="O'Sullivan O."/>
            <person name="Ritari J."/>
            <person name="Douillard F.P."/>
            <person name="Paul Ross R."/>
            <person name="Yang R."/>
            <person name="Briner A.E."/>
            <person name="Felis G.E."/>
            <person name="de Vos W.M."/>
            <person name="Barrangou R."/>
            <person name="Klaenhammer T.R."/>
            <person name="Caufield P.W."/>
            <person name="Cui Y."/>
            <person name="Zhang H."/>
            <person name="O'Toole P.W."/>
        </authorList>
    </citation>
    <scope>NUCLEOTIDE SEQUENCE [LARGE SCALE GENOMIC DNA]</scope>
    <source>
        <strain evidence="2 3">DSM 18630</strain>
    </source>
</reference>